<accession>E1YMM0</accession>
<proteinExistence type="predicted"/>
<organism evidence="9">
    <name type="scientific">uncultured Desulfobacterium sp</name>
    <dbReference type="NCBI Taxonomy" id="201089"/>
    <lineage>
        <taxon>Bacteria</taxon>
        <taxon>Pseudomonadati</taxon>
        <taxon>Thermodesulfobacteriota</taxon>
        <taxon>Desulfobacteria</taxon>
        <taxon>Desulfobacterales</taxon>
        <taxon>Desulfobacteriaceae</taxon>
        <taxon>Desulfobacterium</taxon>
        <taxon>environmental samples</taxon>
    </lineage>
</organism>
<dbReference type="PANTHER" id="PTHR43687">
    <property type="entry name" value="ADENYLYLSULFATE REDUCTASE, BETA SUBUNIT"/>
    <property type="match status" value="1"/>
</dbReference>
<dbReference type="InterPro" id="IPR017896">
    <property type="entry name" value="4Fe4S_Fe-S-bd"/>
</dbReference>
<dbReference type="Gene3D" id="3.30.70.20">
    <property type="match status" value="2"/>
</dbReference>
<dbReference type="PANTHER" id="PTHR43687:SF6">
    <property type="entry name" value="L-ASPARTATE SEMIALDEHYDE SULFURTRANSFERASE IRON-SULFUR SUBUNIT"/>
    <property type="match status" value="1"/>
</dbReference>
<keyword evidence="5" id="KW-0249">Electron transport</keyword>
<feature type="domain" description="4Fe-4S ferredoxin-type" evidence="8">
    <location>
        <begin position="2"/>
        <end position="31"/>
    </location>
</feature>
<evidence type="ECO:0000256" key="1">
    <source>
        <dbReference type="ARBA" id="ARBA00022448"/>
    </source>
</evidence>
<dbReference type="SUPFAM" id="SSF54862">
    <property type="entry name" value="4Fe-4S ferredoxins"/>
    <property type="match status" value="1"/>
</dbReference>
<dbReference type="EMBL" id="FR695879">
    <property type="protein sequence ID" value="CBX31814.1"/>
    <property type="molecule type" value="Genomic_DNA"/>
</dbReference>
<evidence type="ECO:0000256" key="5">
    <source>
        <dbReference type="ARBA" id="ARBA00022982"/>
    </source>
</evidence>
<gene>
    <name evidence="9" type="ORF">N47_N26390</name>
</gene>
<evidence type="ECO:0000259" key="8">
    <source>
        <dbReference type="PROSITE" id="PS51379"/>
    </source>
</evidence>
<dbReference type="Pfam" id="PF13237">
    <property type="entry name" value="Fer4_10"/>
    <property type="match status" value="1"/>
</dbReference>
<dbReference type="AlphaFoldDB" id="E1YMM0"/>
<sequence length="61" mass="6530">MFKVVVDPDNCVGDGECIEVCPVDVLQLKNGKASPVRPDDCIGCESCVQACDFLAIKVTEI</sequence>
<evidence type="ECO:0000256" key="6">
    <source>
        <dbReference type="ARBA" id="ARBA00023004"/>
    </source>
</evidence>
<reference evidence="9" key="1">
    <citation type="journal article" date="2011" name="Environ. Microbiol.">
        <title>Genomic insights into the metabolic potential of the polycyclic aromatic hydrocarbon degrading sulfate-reducing Deltaproteobacterium N47.</title>
        <authorList>
            <person name="Bergmann F."/>
            <person name="Selesi D."/>
            <person name="Weinmaier T."/>
            <person name="Tischler P."/>
            <person name="Rattei T."/>
            <person name="Meckenstock R.U."/>
        </authorList>
    </citation>
    <scope>NUCLEOTIDE SEQUENCE</scope>
</reference>
<protein>
    <submittedName>
        <fullName evidence="9">Ferredoxin-1</fullName>
    </submittedName>
</protein>
<evidence type="ECO:0000256" key="4">
    <source>
        <dbReference type="ARBA" id="ARBA00022737"/>
    </source>
</evidence>
<keyword evidence="4" id="KW-0677">Repeat</keyword>
<keyword evidence="6" id="KW-0408">Iron</keyword>
<keyword evidence="1" id="KW-0813">Transport</keyword>
<keyword evidence="7" id="KW-0411">Iron-sulfur</keyword>
<name>E1YMM0_9BACT</name>
<dbReference type="GO" id="GO:0046872">
    <property type="term" value="F:metal ion binding"/>
    <property type="evidence" value="ECO:0007669"/>
    <property type="project" value="UniProtKB-KW"/>
</dbReference>
<evidence type="ECO:0000256" key="7">
    <source>
        <dbReference type="ARBA" id="ARBA00023014"/>
    </source>
</evidence>
<keyword evidence="2" id="KW-0004">4Fe-4S</keyword>
<evidence type="ECO:0000256" key="2">
    <source>
        <dbReference type="ARBA" id="ARBA00022485"/>
    </source>
</evidence>
<feature type="domain" description="4Fe-4S ferredoxin-type" evidence="8">
    <location>
        <begin position="32"/>
        <end position="61"/>
    </location>
</feature>
<evidence type="ECO:0000256" key="3">
    <source>
        <dbReference type="ARBA" id="ARBA00022723"/>
    </source>
</evidence>
<dbReference type="PROSITE" id="PS51379">
    <property type="entry name" value="4FE4S_FER_2"/>
    <property type="match status" value="2"/>
</dbReference>
<dbReference type="InterPro" id="IPR050572">
    <property type="entry name" value="Fe-S_Ferredoxin"/>
</dbReference>
<dbReference type="GO" id="GO:0051539">
    <property type="term" value="F:4 iron, 4 sulfur cluster binding"/>
    <property type="evidence" value="ECO:0007669"/>
    <property type="project" value="UniProtKB-KW"/>
</dbReference>
<evidence type="ECO:0000313" key="9">
    <source>
        <dbReference type="EMBL" id="CBX31814.1"/>
    </source>
</evidence>
<keyword evidence="3" id="KW-0479">Metal-binding</keyword>